<feature type="compositionally biased region" description="Basic and acidic residues" evidence="6">
    <location>
        <begin position="745"/>
        <end position="762"/>
    </location>
</feature>
<accession>A0A0L0CNF1</accession>
<feature type="coiled-coil region" evidence="5">
    <location>
        <begin position="1178"/>
        <end position="1240"/>
    </location>
</feature>
<feature type="compositionally biased region" description="Polar residues" evidence="6">
    <location>
        <begin position="1"/>
        <end position="15"/>
    </location>
</feature>
<dbReference type="Pfam" id="PF14444">
    <property type="entry name" value="S1-like"/>
    <property type="match status" value="1"/>
</dbReference>
<feature type="compositionally biased region" description="Acidic residues" evidence="6">
    <location>
        <begin position="639"/>
        <end position="655"/>
    </location>
</feature>
<feature type="region of interest" description="Disordered" evidence="6">
    <location>
        <begin position="1271"/>
        <end position="1439"/>
    </location>
</feature>
<dbReference type="InterPro" id="IPR025224">
    <property type="entry name" value="CCAR1/CCAR2"/>
</dbReference>
<evidence type="ECO:0000256" key="1">
    <source>
        <dbReference type="ARBA" id="ARBA00004496"/>
    </source>
</evidence>
<reference evidence="8 9" key="1">
    <citation type="journal article" date="2015" name="Nat. Commun.">
        <title>Lucilia cuprina genome unlocks parasitic fly biology to underpin future interventions.</title>
        <authorList>
            <person name="Anstead C.A."/>
            <person name="Korhonen P.K."/>
            <person name="Young N.D."/>
            <person name="Hall R.S."/>
            <person name="Jex A.R."/>
            <person name="Murali S.C."/>
            <person name="Hughes D.S."/>
            <person name="Lee S.F."/>
            <person name="Perry T."/>
            <person name="Stroehlein A.J."/>
            <person name="Ansell B.R."/>
            <person name="Breugelmans B."/>
            <person name="Hofmann A."/>
            <person name="Qu J."/>
            <person name="Dugan S."/>
            <person name="Lee S.L."/>
            <person name="Chao H."/>
            <person name="Dinh H."/>
            <person name="Han Y."/>
            <person name="Doddapaneni H.V."/>
            <person name="Worley K.C."/>
            <person name="Muzny D.M."/>
            <person name="Ioannidis P."/>
            <person name="Waterhouse R.M."/>
            <person name="Zdobnov E.M."/>
            <person name="James P.J."/>
            <person name="Bagnall N.H."/>
            <person name="Kotze A.C."/>
            <person name="Gibbs R.A."/>
            <person name="Richards S."/>
            <person name="Batterham P."/>
            <person name="Gasser R.B."/>
        </authorList>
    </citation>
    <scope>NUCLEOTIDE SEQUENCE [LARGE SCALE GENOMIC DNA]</scope>
    <source>
        <strain evidence="8 9">LS</strain>
        <tissue evidence="8">Full body</tissue>
    </source>
</reference>
<dbReference type="InterPro" id="IPR025954">
    <property type="entry name" value="DBC1/CARP1_inactive_NUDIX"/>
</dbReference>
<dbReference type="GO" id="GO:0005634">
    <property type="term" value="C:nucleus"/>
    <property type="evidence" value="ECO:0007669"/>
    <property type="project" value="TreeGrafter"/>
</dbReference>
<evidence type="ECO:0000256" key="2">
    <source>
        <dbReference type="ARBA" id="ARBA00022490"/>
    </source>
</evidence>
<feature type="region of interest" description="Disordered" evidence="6">
    <location>
        <begin position="159"/>
        <end position="288"/>
    </location>
</feature>
<dbReference type="InterPro" id="IPR025223">
    <property type="entry name" value="S1-like_RNA-bd_dom"/>
</dbReference>
<feature type="compositionally biased region" description="Basic and acidic residues" evidence="6">
    <location>
        <begin position="1271"/>
        <end position="1397"/>
    </location>
</feature>
<dbReference type="PANTHER" id="PTHR14304:SF11">
    <property type="entry name" value="SAP DOMAIN-CONTAINING PROTEIN"/>
    <property type="match status" value="1"/>
</dbReference>
<dbReference type="OMA" id="MVEASYN"/>
<feature type="compositionally biased region" description="Acidic residues" evidence="6">
    <location>
        <begin position="605"/>
        <end position="624"/>
    </location>
</feature>
<organism evidence="8 9">
    <name type="scientific">Lucilia cuprina</name>
    <name type="common">Green bottle fly</name>
    <name type="synonym">Australian sheep blowfly</name>
    <dbReference type="NCBI Taxonomy" id="7375"/>
    <lineage>
        <taxon>Eukaryota</taxon>
        <taxon>Metazoa</taxon>
        <taxon>Ecdysozoa</taxon>
        <taxon>Arthropoda</taxon>
        <taxon>Hexapoda</taxon>
        <taxon>Insecta</taxon>
        <taxon>Pterygota</taxon>
        <taxon>Neoptera</taxon>
        <taxon>Endopterygota</taxon>
        <taxon>Diptera</taxon>
        <taxon>Brachycera</taxon>
        <taxon>Muscomorpha</taxon>
        <taxon>Oestroidea</taxon>
        <taxon>Calliphoridae</taxon>
        <taxon>Luciliinae</taxon>
        <taxon>Lucilia</taxon>
    </lineage>
</organism>
<name>A0A0L0CNF1_LUCCU</name>
<feature type="compositionally biased region" description="Basic and acidic residues" evidence="6">
    <location>
        <begin position="194"/>
        <end position="233"/>
    </location>
</feature>
<dbReference type="Pfam" id="PF14443">
    <property type="entry name" value="DBC1"/>
    <property type="match status" value="1"/>
</dbReference>
<dbReference type="EMBL" id="JRES01000157">
    <property type="protein sequence ID" value="KNC33747.1"/>
    <property type="molecule type" value="Genomic_DNA"/>
</dbReference>
<dbReference type="InterPro" id="IPR036361">
    <property type="entry name" value="SAP_dom_sf"/>
</dbReference>
<dbReference type="GO" id="GO:0005737">
    <property type="term" value="C:cytoplasm"/>
    <property type="evidence" value="ECO:0007669"/>
    <property type="project" value="UniProtKB-SubCell"/>
</dbReference>
<evidence type="ECO:0000313" key="8">
    <source>
        <dbReference type="EMBL" id="KNC33747.1"/>
    </source>
</evidence>
<dbReference type="InterPro" id="IPR003034">
    <property type="entry name" value="SAP_dom"/>
</dbReference>
<evidence type="ECO:0000313" key="9">
    <source>
        <dbReference type="Proteomes" id="UP000037069"/>
    </source>
</evidence>
<feature type="domain" description="SAP" evidence="7">
    <location>
        <begin position="682"/>
        <end position="716"/>
    </location>
</feature>
<dbReference type="PANTHER" id="PTHR14304">
    <property type="entry name" value="CELL DIVISION CYCLE AND APOPTOSIS REGULATOR PROTEIN"/>
    <property type="match status" value="1"/>
</dbReference>
<evidence type="ECO:0000256" key="6">
    <source>
        <dbReference type="SAM" id="MobiDB-lite"/>
    </source>
</evidence>
<gene>
    <name evidence="8" type="ORF">FF38_05639</name>
</gene>
<feature type="compositionally biased region" description="Basic and acidic residues" evidence="6">
    <location>
        <begin position="770"/>
        <end position="803"/>
    </location>
</feature>
<dbReference type="InterPro" id="IPR045353">
    <property type="entry name" value="LAIKA"/>
</dbReference>
<dbReference type="STRING" id="7375.A0A0L0CNF1"/>
<protein>
    <recommendedName>
        <fullName evidence="7">SAP domain-containing protein</fullName>
    </recommendedName>
</protein>
<feature type="region of interest" description="Disordered" evidence="6">
    <location>
        <begin position="581"/>
        <end position="680"/>
    </location>
</feature>
<evidence type="ECO:0000256" key="3">
    <source>
        <dbReference type="ARBA" id="ARBA00022553"/>
    </source>
</evidence>
<dbReference type="Pfam" id="PF02037">
    <property type="entry name" value="SAP"/>
    <property type="match status" value="1"/>
</dbReference>
<evidence type="ECO:0000256" key="5">
    <source>
        <dbReference type="SAM" id="Coils"/>
    </source>
</evidence>
<dbReference type="Pfam" id="PF19256">
    <property type="entry name" value="LAIKA"/>
    <property type="match status" value="1"/>
</dbReference>
<dbReference type="PROSITE" id="PS50800">
    <property type="entry name" value="SAP"/>
    <property type="match status" value="1"/>
</dbReference>
<feature type="compositionally biased region" description="Polar residues" evidence="6">
    <location>
        <begin position="159"/>
        <end position="172"/>
    </location>
</feature>
<feature type="region of interest" description="Disordered" evidence="6">
    <location>
        <begin position="955"/>
        <end position="1039"/>
    </location>
</feature>
<proteinExistence type="predicted"/>
<dbReference type="GO" id="GO:0006355">
    <property type="term" value="P:regulation of DNA-templated transcription"/>
    <property type="evidence" value="ECO:0007669"/>
    <property type="project" value="InterPro"/>
</dbReference>
<dbReference type="Proteomes" id="UP000037069">
    <property type="component" value="Unassembled WGS sequence"/>
</dbReference>
<evidence type="ECO:0000256" key="4">
    <source>
        <dbReference type="ARBA" id="ARBA00023054"/>
    </source>
</evidence>
<keyword evidence="4 5" id="KW-0175">Coiled coil</keyword>
<keyword evidence="9" id="KW-1185">Reference proteome</keyword>
<comment type="caution">
    <text evidence="8">The sequence shown here is derived from an EMBL/GenBank/DDBJ whole genome shotgun (WGS) entry which is preliminary data.</text>
</comment>
<feature type="region of interest" description="Disordered" evidence="6">
    <location>
        <begin position="1"/>
        <end position="27"/>
    </location>
</feature>
<dbReference type="SUPFAM" id="SSF68906">
    <property type="entry name" value="SAP domain"/>
    <property type="match status" value="1"/>
</dbReference>
<dbReference type="SMART" id="SM01122">
    <property type="entry name" value="DBC1"/>
    <property type="match status" value="1"/>
</dbReference>
<evidence type="ECO:0000259" key="7">
    <source>
        <dbReference type="PROSITE" id="PS50800"/>
    </source>
</evidence>
<dbReference type="OrthoDB" id="21006at2759"/>
<feature type="compositionally biased region" description="Low complexity" evidence="6">
    <location>
        <begin position="627"/>
        <end position="638"/>
    </location>
</feature>
<keyword evidence="2" id="KW-0963">Cytoplasm</keyword>
<feature type="compositionally biased region" description="Basic and acidic residues" evidence="6">
    <location>
        <begin position="955"/>
        <end position="1015"/>
    </location>
</feature>
<sequence>MSYGNQSNAPWQRNVMQGHPQSGGFHQGTQMFMQNAQQSNMAAFGHGGMQAAGSGNMFPGGGAGGGGNTVSYPQPRSGLNPVAFQQGGGGQSHYNSIGTVTKMSNDCGLVNDEVFFYRNVCKGPEPKLGDRVIFEATYSNNGQFKWNATRIQLMQQPQPLMGSNKSNYSSVAPPNDYQRGQMRRNSPKRSPVRGRHERDHRERERLHRSRDRDETEHDRKRRREDNERSRDRGTAANNRGAAAAVESRGNHGARNEKERDRGESRKKERDVADREREERERERERERARDLELHRTGAKGRRAAAIKRYKVQIPKFLLTIKTADVQDLRQRYTNLYIPSDYFHANVKWSETFTPDNPFSLRRPCQFHIMHEIVEPPTQPDPDLLEPADANYLYSAKVMLMSLPPIAEIYKKCFEYDDNDADHHTVHPSRLINFLVGVKSRAGPMAIGGPWSPSLDGENPDTDPSVLIRTAIRTCKALTGIDLSNCTQWYRFVELYYHRTEYKNMEKDGPPRVETVVIYLPDVHSCMPSIEEWQTLTQVYKTAADDVIARRAALVAAAAAANVTEDNDKTNDVEMADNSALADDSAMEGGDDENPHKDEESTAQNNDEEDVEEEHANEDDSEEKMDDSTASADVSGAAAADEDVVIEDAEAGENVEETAAAAEAAEENDEPAPEPTHYSLLDLKSMKVQEIRDELLARNLPDKGVRNVVMARLAKALNTEKAEEHKNKRKNKPEQSSPQKTVAAKKSNDSNTKAKKDEEKMEVDSENTSKAGDKKQTEANKKKPEKKGSEVKVSDEKAKGKATTDKNNSAKAKNGKEEPEDWADIIDFELSDIVILDEYDSSKNPEENNIKEMSEKEKAQLIRRYTLPSAPHVVVHPNRQAKGGKFDCAVMSLSVLLDYHPDDTKERFFEVSLFAELFNDMLMRDFAFNIYKEIYLYEETPATTNSCEITEIKGEGDVKKEKSETGEEVKKESTSDKEVKKESKEKEEEKEKPSKKDSKSNSEDKSSKDHHNDDSQSIKSESRKRKISTSTSTANGKERELSVSDKKMVVVKPLLLLSFVYFDTTHCGYIFEKDLEELFTVMGLNLSRSQIKKVLGKLATRQAIYYRKLTDKEETQEAPPAIEDVDDLPMEELQLIAAGNNQYENIFGRKDHCKQTTAIDGDDDNKDGLINFNGTVVHVGKLLTQINRTEKNYSDLEKLYNDLLKQHTDLQKEHNKSTTKIKDLQSEVKSISRKLTDANQDFYSLNRKYRDQNSTLSYIYTRVAPYFAREKDKDKDAKTEGTRDKDKDEKDKSKDAEKTKETPKDDKEKEKDDKEKEKPKDDKEKDDKEKEKVKDDKEKESKTDDNETEKESKKDDKEKEKETKKDDKEKEKPKENKEKEKPKDDKVEKPTIKTDKIKSTPQKNITDKTAKVTTPAVKKQTDSKPVGKVTKKSDTVSAKK</sequence>
<feature type="compositionally biased region" description="Basic residues" evidence="6">
    <location>
        <begin position="181"/>
        <end position="193"/>
    </location>
</feature>
<keyword evidence="3" id="KW-0597">Phosphoprotein</keyword>
<feature type="region of interest" description="Disordered" evidence="6">
    <location>
        <begin position="715"/>
        <end position="817"/>
    </location>
</feature>
<dbReference type="SMART" id="SM00513">
    <property type="entry name" value="SAP"/>
    <property type="match status" value="1"/>
</dbReference>
<feature type="compositionally biased region" description="Basic and acidic residues" evidence="6">
    <location>
        <begin position="253"/>
        <end position="288"/>
    </location>
</feature>
<comment type="subcellular location">
    <subcellularLocation>
        <location evidence="1">Cytoplasm</location>
    </subcellularLocation>
</comment>
<feature type="compositionally biased region" description="Low complexity" evidence="6">
    <location>
        <begin position="234"/>
        <end position="244"/>
    </location>
</feature>